<dbReference type="PANTHER" id="PTHR30221">
    <property type="entry name" value="SMALL-CONDUCTANCE MECHANOSENSITIVE CHANNEL"/>
    <property type="match status" value="1"/>
</dbReference>
<keyword evidence="3 5" id="KW-1133">Transmembrane helix</keyword>
<evidence type="ECO:0000313" key="7">
    <source>
        <dbReference type="EMBL" id="MFC6951927.1"/>
    </source>
</evidence>
<accession>A0ABD5VD01</accession>
<dbReference type="Gene3D" id="2.30.30.60">
    <property type="match status" value="1"/>
</dbReference>
<feature type="transmembrane region" description="Helical" evidence="5">
    <location>
        <begin position="27"/>
        <end position="49"/>
    </location>
</feature>
<dbReference type="RefSeq" id="WP_336348933.1">
    <property type="nucleotide sequence ID" value="NZ_JAZAQL010000001.1"/>
</dbReference>
<keyword evidence="4 5" id="KW-0472">Membrane</keyword>
<dbReference type="Proteomes" id="UP001596395">
    <property type="component" value="Unassembled WGS sequence"/>
</dbReference>
<feature type="transmembrane region" description="Helical" evidence="5">
    <location>
        <begin position="96"/>
        <end position="115"/>
    </location>
</feature>
<dbReference type="Pfam" id="PF00924">
    <property type="entry name" value="MS_channel_2nd"/>
    <property type="match status" value="1"/>
</dbReference>
<dbReference type="InterPro" id="IPR008910">
    <property type="entry name" value="MSC_TM_helix"/>
</dbReference>
<name>A0ABD5VD01_9EURY</name>
<evidence type="ECO:0000256" key="4">
    <source>
        <dbReference type="ARBA" id="ARBA00023136"/>
    </source>
</evidence>
<sequence length="196" mass="21172">MVLQTEPAEPVDVEVVVEEFVRGIVEAIPHVLLGILFLAIAYVLIRVVLTVVRRVFDRIYPEDQELVVDLWVAIVGVFLWFGAALALFKIVGLGDVAASLGTASGFVGLGVAYALKEMIADTVAGVYLLRDPDFNEGDVVESASVTGEIVAIDLRKTRLRAEDGDLVVLANRDVEKKWRQDSVGPKSAGSEHAVGD</sequence>
<proteinExistence type="predicted"/>
<dbReference type="InterPro" id="IPR010920">
    <property type="entry name" value="LSM_dom_sf"/>
</dbReference>
<dbReference type="InterPro" id="IPR006685">
    <property type="entry name" value="MscS_channel_2nd"/>
</dbReference>
<dbReference type="GO" id="GO:0016020">
    <property type="term" value="C:membrane"/>
    <property type="evidence" value="ECO:0007669"/>
    <property type="project" value="UniProtKB-SubCell"/>
</dbReference>
<evidence type="ECO:0000256" key="2">
    <source>
        <dbReference type="ARBA" id="ARBA00022692"/>
    </source>
</evidence>
<dbReference type="Gene3D" id="1.10.287.1260">
    <property type="match status" value="1"/>
</dbReference>
<dbReference type="InterPro" id="IPR023408">
    <property type="entry name" value="MscS_beta-dom_sf"/>
</dbReference>
<evidence type="ECO:0000313" key="8">
    <source>
        <dbReference type="Proteomes" id="UP001596395"/>
    </source>
</evidence>
<feature type="transmembrane region" description="Helical" evidence="5">
    <location>
        <begin position="70"/>
        <end position="90"/>
    </location>
</feature>
<gene>
    <name evidence="7" type="ORF">ACFQGB_03540</name>
</gene>
<evidence type="ECO:0000256" key="3">
    <source>
        <dbReference type="ARBA" id="ARBA00022989"/>
    </source>
</evidence>
<evidence type="ECO:0000256" key="1">
    <source>
        <dbReference type="ARBA" id="ARBA00004370"/>
    </source>
</evidence>
<dbReference type="PANTHER" id="PTHR30221:SF1">
    <property type="entry name" value="SMALL-CONDUCTANCE MECHANOSENSITIVE CHANNEL"/>
    <property type="match status" value="1"/>
</dbReference>
<dbReference type="SUPFAM" id="SSF50182">
    <property type="entry name" value="Sm-like ribonucleoproteins"/>
    <property type="match status" value="1"/>
</dbReference>
<keyword evidence="2 5" id="KW-0812">Transmembrane</keyword>
<organism evidence="7 8">
    <name type="scientific">Halorubellus litoreus</name>
    <dbReference type="NCBI Taxonomy" id="755308"/>
    <lineage>
        <taxon>Archaea</taxon>
        <taxon>Methanobacteriati</taxon>
        <taxon>Methanobacteriota</taxon>
        <taxon>Stenosarchaea group</taxon>
        <taxon>Halobacteria</taxon>
        <taxon>Halobacteriales</taxon>
        <taxon>Halorubellaceae</taxon>
        <taxon>Halorubellus</taxon>
    </lineage>
</organism>
<evidence type="ECO:0000256" key="5">
    <source>
        <dbReference type="SAM" id="Phobius"/>
    </source>
</evidence>
<keyword evidence="8" id="KW-1185">Reference proteome</keyword>
<evidence type="ECO:0000259" key="6">
    <source>
        <dbReference type="Pfam" id="PF00924"/>
    </source>
</evidence>
<reference evidence="7 8" key="1">
    <citation type="journal article" date="2019" name="Int. J. Syst. Evol. Microbiol.">
        <title>The Global Catalogue of Microorganisms (GCM) 10K type strain sequencing project: providing services to taxonomists for standard genome sequencing and annotation.</title>
        <authorList>
            <consortium name="The Broad Institute Genomics Platform"/>
            <consortium name="The Broad Institute Genome Sequencing Center for Infectious Disease"/>
            <person name="Wu L."/>
            <person name="Ma J."/>
        </authorList>
    </citation>
    <scope>NUCLEOTIDE SEQUENCE [LARGE SCALE GENOMIC DNA]</scope>
    <source>
        <strain evidence="7 8">GX26</strain>
    </source>
</reference>
<protein>
    <submittedName>
        <fullName evidence="7">Mechanosensitive ion channel domain-containing protein</fullName>
    </submittedName>
</protein>
<dbReference type="InterPro" id="IPR045275">
    <property type="entry name" value="MscS_archaea/bacteria_type"/>
</dbReference>
<comment type="caution">
    <text evidence="7">The sequence shown here is derived from an EMBL/GenBank/DDBJ whole genome shotgun (WGS) entry which is preliminary data.</text>
</comment>
<dbReference type="EMBL" id="JBHSXN010000001">
    <property type="protein sequence ID" value="MFC6951927.1"/>
    <property type="molecule type" value="Genomic_DNA"/>
</dbReference>
<comment type="subcellular location">
    <subcellularLocation>
        <location evidence="1">Membrane</location>
    </subcellularLocation>
</comment>
<feature type="domain" description="Mechanosensitive ion channel MscS" evidence="6">
    <location>
        <begin position="118"/>
        <end position="173"/>
    </location>
</feature>
<dbReference type="AlphaFoldDB" id="A0ABD5VD01"/>
<dbReference type="Pfam" id="PF05552">
    <property type="entry name" value="MS_channel_1st_1"/>
    <property type="match status" value="1"/>
</dbReference>